<dbReference type="Gene3D" id="2.60.40.420">
    <property type="entry name" value="Cupredoxins - blue copper proteins"/>
    <property type="match status" value="1"/>
</dbReference>
<feature type="domain" description="Blue (type 1) copper" evidence="3">
    <location>
        <begin position="44"/>
        <end position="129"/>
    </location>
</feature>
<evidence type="ECO:0000256" key="2">
    <source>
        <dbReference type="ARBA" id="ARBA00023008"/>
    </source>
</evidence>
<reference evidence="4 5" key="1">
    <citation type="submission" date="2018-06" db="EMBL/GenBank/DDBJ databases">
        <title>Genomic Encyclopedia of Archaeal and Bacterial Type Strains, Phase II (KMG-II): from individual species to whole genera.</title>
        <authorList>
            <person name="Goeker M."/>
        </authorList>
    </citation>
    <scope>NUCLEOTIDE SEQUENCE [LARGE SCALE GENOMIC DNA]</scope>
    <source>
        <strain evidence="4 5">T4</strain>
    </source>
</reference>
<dbReference type="EMBL" id="QKTX01000001">
    <property type="protein sequence ID" value="PZV87202.1"/>
    <property type="molecule type" value="Genomic_DNA"/>
</dbReference>
<sequence>MGNLKLLVVGILVVCAAILNNSNLYAQGNVKGVTVIELAQTPGEFNTKELTLKPGQYQFKVKNQNVDKDLGFVIQKAADKNVDVMKSAVPNSFTTELIKKGETKMTGVVTLEKGEYVYSCPLNPTPHYKITVK</sequence>
<protein>
    <submittedName>
        <fullName evidence="4">Copper binding plastocyanin/azurin family protein</fullName>
    </submittedName>
</protein>
<accession>A0A326S6Q3</accession>
<name>A0A326S6Q3_9BACT</name>
<dbReference type="GO" id="GO:0005507">
    <property type="term" value="F:copper ion binding"/>
    <property type="evidence" value="ECO:0007669"/>
    <property type="project" value="InterPro"/>
</dbReference>
<dbReference type="RefSeq" id="WP_111390894.1">
    <property type="nucleotide sequence ID" value="NZ_QKTX01000001.1"/>
</dbReference>
<dbReference type="Proteomes" id="UP000248917">
    <property type="component" value="Unassembled WGS sequence"/>
</dbReference>
<keyword evidence="2" id="KW-0186">Copper</keyword>
<dbReference type="InterPro" id="IPR008972">
    <property type="entry name" value="Cupredoxin"/>
</dbReference>
<keyword evidence="1" id="KW-0479">Metal-binding</keyword>
<proteinExistence type="predicted"/>
<organism evidence="4 5">
    <name type="scientific">Algoriphagus aquaeductus</name>
    <dbReference type="NCBI Taxonomy" id="475299"/>
    <lineage>
        <taxon>Bacteria</taxon>
        <taxon>Pseudomonadati</taxon>
        <taxon>Bacteroidota</taxon>
        <taxon>Cytophagia</taxon>
        <taxon>Cytophagales</taxon>
        <taxon>Cyclobacteriaceae</taxon>
        <taxon>Algoriphagus</taxon>
    </lineage>
</organism>
<comment type="caution">
    <text evidence="4">The sequence shown here is derived from an EMBL/GenBank/DDBJ whole genome shotgun (WGS) entry which is preliminary data.</text>
</comment>
<evidence type="ECO:0000313" key="5">
    <source>
        <dbReference type="Proteomes" id="UP000248917"/>
    </source>
</evidence>
<dbReference type="OrthoDB" id="6264717at2"/>
<evidence type="ECO:0000259" key="3">
    <source>
        <dbReference type="Pfam" id="PF00127"/>
    </source>
</evidence>
<evidence type="ECO:0000256" key="1">
    <source>
        <dbReference type="ARBA" id="ARBA00022723"/>
    </source>
</evidence>
<evidence type="ECO:0000313" key="4">
    <source>
        <dbReference type="EMBL" id="PZV87202.1"/>
    </source>
</evidence>
<dbReference type="SUPFAM" id="SSF49503">
    <property type="entry name" value="Cupredoxins"/>
    <property type="match status" value="1"/>
</dbReference>
<keyword evidence="5" id="KW-1185">Reference proteome</keyword>
<dbReference type="AlphaFoldDB" id="A0A326S6Q3"/>
<dbReference type="Pfam" id="PF00127">
    <property type="entry name" value="Copper-bind"/>
    <property type="match status" value="1"/>
</dbReference>
<dbReference type="GO" id="GO:0009055">
    <property type="term" value="F:electron transfer activity"/>
    <property type="evidence" value="ECO:0007669"/>
    <property type="project" value="InterPro"/>
</dbReference>
<dbReference type="InterPro" id="IPR000923">
    <property type="entry name" value="BlueCu_1"/>
</dbReference>
<gene>
    <name evidence="4" type="ORF">CLV31_10174</name>
</gene>